<dbReference type="PROSITE" id="PS00369">
    <property type="entry name" value="PTS_HPR_HIS"/>
    <property type="match status" value="1"/>
</dbReference>
<dbReference type="InterPro" id="IPR000032">
    <property type="entry name" value="HPr-like"/>
</dbReference>
<evidence type="ECO:0000313" key="7">
    <source>
        <dbReference type="EMBL" id="APA98268.1"/>
    </source>
</evidence>
<gene>
    <name evidence="7" type="ORF">NS506_04220</name>
    <name evidence="8" type="ORF">NSK11_contig00025-0010</name>
</gene>
<protein>
    <recommendedName>
        <fullName evidence="2">Phosphocarrier protein HPr</fullName>
    </recommendedName>
    <alternativeName>
        <fullName evidence="5">Histidine-containing protein</fullName>
    </alternativeName>
</protein>
<dbReference type="Pfam" id="PF00381">
    <property type="entry name" value="PTS-HPr"/>
    <property type="match status" value="1"/>
</dbReference>
<reference evidence="8 9" key="2">
    <citation type="journal article" date="2016" name="Genome Announc.">
        <title>Draft Genome Sequence of Erythromycin- and Oxytetracycline-Sensitive Nocardia seriolae Strain U-1 (NBRC 110359).</title>
        <authorList>
            <person name="Imajoh M."/>
            <person name="Sukeda M."/>
            <person name="Shimizu M."/>
            <person name="Yamane J."/>
            <person name="Ohnishi K."/>
            <person name="Oshima S."/>
        </authorList>
    </citation>
    <scope>NUCLEOTIDE SEQUENCE [LARGE SCALE GENOMIC DNA]</scope>
    <source>
        <strain evidence="8 9">U-1</strain>
    </source>
</reference>
<proteinExistence type="predicted"/>
<feature type="domain" description="HPr" evidence="6">
    <location>
        <begin position="1"/>
        <end position="87"/>
    </location>
</feature>
<evidence type="ECO:0000313" key="8">
    <source>
        <dbReference type="EMBL" id="GAP27928.1"/>
    </source>
</evidence>
<evidence type="ECO:0000256" key="1">
    <source>
        <dbReference type="ARBA" id="ARBA00003681"/>
    </source>
</evidence>
<accession>A0A0B8N2A1</accession>
<evidence type="ECO:0000313" key="10">
    <source>
        <dbReference type="Proteomes" id="UP000180166"/>
    </source>
</evidence>
<evidence type="ECO:0000313" key="9">
    <source>
        <dbReference type="Proteomes" id="UP000037179"/>
    </source>
</evidence>
<evidence type="ECO:0000256" key="3">
    <source>
        <dbReference type="ARBA" id="ARBA00022448"/>
    </source>
</evidence>
<dbReference type="NCBIfam" id="TIGR01003">
    <property type="entry name" value="PTS_HPr_family"/>
    <property type="match status" value="1"/>
</dbReference>
<dbReference type="Proteomes" id="UP000180166">
    <property type="component" value="Chromosome"/>
</dbReference>
<dbReference type="EMBL" id="CP017839">
    <property type="protein sequence ID" value="APA98268.1"/>
    <property type="molecule type" value="Genomic_DNA"/>
</dbReference>
<dbReference type="EMBL" id="BBYQ01000025">
    <property type="protein sequence ID" value="GAP27928.1"/>
    <property type="molecule type" value="Genomic_DNA"/>
</dbReference>
<dbReference type="RefSeq" id="WP_033086878.1">
    <property type="nucleotide sequence ID" value="NZ_AP017900.1"/>
</dbReference>
<dbReference type="InterPro" id="IPR001020">
    <property type="entry name" value="PTS_HPr_His_P_site"/>
</dbReference>
<dbReference type="PANTHER" id="PTHR33705">
    <property type="entry name" value="PHOSPHOCARRIER PROTEIN HPR"/>
    <property type="match status" value="1"/>
</dbReference>
<keyword evidence="9" id="KW-1185">Reference proteome</keyword>
<keyword evidence="3" id="KW-0813">Transport</keyword>
<comment type="function">
    <text evidence="1">General (non sugar-specific) component of the phosphoenolpyruvate-dependent sugar phosphotransferase system (sugar PTS). This major carbohydrate active-transport system catalyzes the phosphorylation of incoming sugar substrates concomitantly with their translocation across the cell membrane. The phosphoryl group from phosphoenolpyruvate (PEP) is transferred to the phosphoryl carrier protein HPr by enzyme I. Phospho-HPr then transfers it to the PTS EIIA domain.</text>
</comment>
<dbReference type="GeneID" id="93375296"/>
<dbReference type="InterPro" id="IPR035895">
    <property type="entry name" value="HPr-like_sf"/>
</dbReference>
<dbReference type="KEGG" id="nsr:NS506_04220"/>
<dbReference type="OrthoDB" id="9809047at2"/>
<dbReference type="Gene3D" id="3.30.1340.10">
    <property type="entry name" value="HPr-like"/>
    <property type="match status" value="1"/>
</dbReference>
<dbReference type="SUPFAM" id="SSF55594">
    <property type="entry name" value="HPr-like"/>
    <property type="match status" value="1"/>
</dbReference>
<dbReference type="CDD" id="cd00367">
    <property type="entry name" value="PTS-HPr_like"/>
    <property type="match status" value="1"/>
</dbReference>
<evidence type="ECO:0000256" key="2">
    <source>
        <dbReference type="ARBA" id="ARBA00020422"/>
    </source>
</evidence>
<dbReference type="AlphaFoldDB" id="A0A0B8N2A1"/>
<sequence>MITRTAVVASKTGLHARPAALFAKAAGEAGVPVRISVDGKDPVAANSLLQVMTLGAKQGDTVTLHAEDGSEAALDKLVGMLETDLDA</sequence>
<dbReference type="InterPro" id="IPR050399">
    <property type="entry name" value="HPr"/>
</dbReference>
<evidence type="ECO:0000256" key="5">
    <source>
        <dbReference type="ARBA" id="ARBA00033055"/>
    </source>
</evidence>
<evidence type="ECO:0000259" key="6">
    <source>
        <dbReference type="PROSITE" id="PS51350"/>
    </source>
</evidence>
<dbReference type="Proteomes" id="UP000037179">
    <property type="component" value="Unassembled WGS sequence"/>
</dbReference>
<organism evidence="8 9">
    <name type="scientific">Nocardia seriolae</name>
    <dbReference type="NCBI Taxonomy" id="37332"/>
    <lineage>
        <taxon>Bacteria</taxon>
        <taxon>Bacillati</taxon>
        <taxon>Actinomycetota</taxon>
        <taxon>Actinomycetes</taxon>
        <taxon>Mycobacteriales</taxon>
        <taxon>Nocardiaceae</taxon>
        <taxon>Nocardia</taxon>
    </lineage>
</organism>
<keyword evidence="4" id="KW-0762">Sugar transport</keyword>
<name>A0A0B8N2A1_9NOCA</name>
<reference evidence="9" key="1">
    <citation type="submission" date="2015-07" db="EMBL/GenBank/DDBJ databases">
        <title>Nocardia seriolae U-1 whole genome shotgun sequence.</title>
        <authorList>
            <person name="Imajoh M."/>
            <person name="Fukumoto Y."/>
            <person name="Sukeda M."/>
            <person name="Yamane J."/>
            <person name="Yamasaki K."/>
            <person name="Shimizu M."/>
            <person name="Ohnishi K."/>
            <person name="Oshima S."/>
        </authorList>
    </citation>
    <scope>NUCLEOTIDE SEQUENCE [LARGE SCALE GENOMIC DNA]</scope>
    <source>
        <strain evidence="9">U-1</strain>
    </source>
</reference>
<reference evidence="7 10" key="3">
    <citation type="submission" date="2016-10" db="EMBL/GenBank/DDBJ databases">
        <title>Genome sequence of Nocardia seriolae strain EM150506, isolated from Anguila japonica.</title>
        <authorList>
            <person name="Han H.-J."/>
        </authorList>
    </citation>
    <scope>NUCLEOTIDE SEQUENCE [LARGE SCALE GENOMIC DNA]</scope>
    <source>
        <strain evidence="7 10">EM150506</strain>
    </source>
</reference>
<evidence type="ECO:0000256" key="4">
    <source>
        <dbReference type="ARBA" id="ARBA00022597"/>
    </source>
</evidence>
<dbReference type="PANTHER" id="PTHR33705:SF1">
    <property type="entry name" value="PHOSPHOCARRIER PROTEIN HPR"/>
    <property type="match status" value="1"/>
</dbReference>
<dbReference type="PROSITE" id="PS51350">
    <property type="entry name" value="PTS_HPR_DOM"/>
    <property type="match status" value="1"/>
</dbReference>
<dbReference type="PRINTS" id="PR00107">
    <property type="entry name" value="PHOSPHOCPHPR"/>
</dbReference>